<sequence length="66" mass="7701">MVNTKLPLREKWTESVRSRPPESNFRGSGFGMLYPDGERTSSHIKYSFYYISSEGEKSTLLLMEFM</sequence>
<name>A0A8S5LDR7_9CAUD</name>
<dbReference type="EMBL" id="BK014693">
    <property type="protein sequence ID" value="DAD68156.1"/>
    <property type="molecule type" value="Genomic_DNA"/>
</dbReference>
<reference evidence="1" key="1">
    <citation type="journal article" date="2021" name="Proc. Natl. Acad. Sci. U.S.A.">
        <title>A Catalog of Tens of Thousands of Viruses from Human Metagenomes Reveals Hidden Associations with Chronic Diseases.</title>
        <authorList>
            <person name="Tisza M.J."/>
            <person name="Buck C.B."/>
        </authorList>
    </citation>
    <scope>NUCLEOTIDE SEQUENCE</scope>
    <source>
        <strain evidence="1">CtkL423</strain>
    </source>
</reference>
<evidence type="ECO:0000313" key="1">
    <source>
        <dbReference type="EMBL" id="DAD68156.1"/>
    </source>
</evidence>
<organism evidence="1">
    <name type="scientific">Siphoviridae sp. ctkL423</name>
    <dbReference type="NCBI Taxonomy" id="2823596"/>
    <lineage>
        <taxon>Viruses</taxon>
        <taxon>Duplodnaviria</taxon>
        <taxon>Heunggongvirae</taxon>
        <taxon>Uroviricota</taxon>
        <taxon>Caudoviricetes</taxon>
    </lineage>
</organism>
<protein>
    <submittedName>
        <fullName evidence="1">Uncharacterized protein</fullName>
    </submittedName>
</protein>
<proteinExistence type="predicted"/>
<accession>A0A8S5LDR7</accession>